<comment type="subcellular location">
    <subcellularLocation>
        <location evidence="1">Membrane</location>
        <topology evidence="1">Multi-pass membrane protein</topology>
    </subcellularLocation>
</comment>
<dbReference type="RefSeq" id="WP_177174586.1">
    <property type="nucleotide sequence ID" value="NZ_FOCI01000006.1"/>
</dbReference>
<dbReference type="Pfam" id="PF04138">
    <property type="entry name" value="GtrA_DPMS_TM"/>
    <property type="match status" value="1"/>
</dbReference>
<dbReference type="AlphaFoldDB" id="A0A1H8C6N0"/>
<evidence type="ECO:0000256" key="3">
    <source>
        <dbReference type="ARBA" id="ARBA00022692"/>
    </source>
</evidence>
<dbReference type="GO" id="GO:0000271">
    <property type="term" value="P:polysaccharide biosynthetic process"/>
    <property type="evidence" value="ECO:0007669"/>
    <property type="project" value="InterPro"/>
</dbReference>
<evidence type="ECO:0000313" key="8">
    <source>
        <dbReference type="EMBL" id="SEM90549.1"/>
    </source>
</evidence>
<feature type="transmembrane region" description="Helical" evidence="6">
    <location>
        <begin position="110"/>
        <end position="133"/>
    </location>
</feature>
<keyword evidence="9" id="KW-1185">Reference proteome</keyword>
<dbReference type="GO" id="GO:0005886">
    <property type="term" value="C:plasma membrane"/>
    <property type="evidence" value="ECO:0007669"/>
    <property type="project" value="TreeGrafter"/>
</dbReference>
<keyword evidence="4 6" id="KW-1133">Transmembrane helix</keyword>
<dbReference type="EMBL" id="FOCI01000006">
    <property type="protein sequence ID" value="SEM90549.1"/>
    <property type="molecule type" value="Genomic_DNA"/>
</dbReference>
<dbReference type="STRING" id="245187.SAMN04488003_10676"/>
<feature type="transmembrane region" description="Helical" evidence="6">
    <location>
        <begin position="46"/>
        <end position="65"/>
    </location>
</feature>
<keyword evidence="5 6" id="KW-0472">Membrane</keyword>
<proteinExistence type="inferred from homology"/>
<feature type="transmembrane region" description="Helical" evidence="6">
    <location>
        <begin position="85"/>
        <end position="104"/>
    </location>
</feature>
<sequence length="150" mass="15837">MQAGDDGSGSPVRVWLGQARRFAGVGAIATLVHVGVALLATHLLALLPLLANLAGFIAAVAVSYAGHARYTFRVGQPDRRHLRRFMALSLVSLAVSSLVTALWTRNGGQMWQGMALVAATVPAVSFLVSRLWIFTPAPSARSPIVRGHAS</sequence>
<evidence type="ECO:0000259" key="7">
    <source>
        <dbReference type="Pfam" id="PF04138"/>
    </source>
</evidence>
<evidence type="ECO:0000313" key="9">
    <source>
        <dbReference type="Proteomes" id="UP000199585"/>
    </source>
</evidence>
<evidence type="ECO:0000256" key="4">
    <source>
        <dbReference type="ARBA" id="ARBA00022989"/>
    </source>
</evidence>
<feature type="transmembrane region" description="Helical" evidence="6">
    <location>
        <begin position="22"/>
        <end position="40"/>
    </location>
</feature>
<dbReference type="InterPro" id="IPR007267">
    <property type="entry name" value="GtrA_DPMS_TM"/>
</dbReference>
<evidence type="ECO:0000256" key="6">
    <source>
        <dbReference type="SAM" id="Phobius"/>
    </source>
</evidence>
<dbReference type="InterPro" id="IPR051401">
    <property type="entry name" value="GtrA_CellWall_Glycosyl"/>
</dbReference>
<dbReference type="Proteomes" id="UP000199585">
    <property type="component" value="Unassembled WGS sequence"/>
</dbReference>
<feature type="domain" description="GtrA/DPMS transmembrane" evidence="7">
    <location>
        <begin position="21"/>
        <end position="134"/>
    </location>
</feature>
<dbReference type="PANTHER" id="PTHR38459:SF1">
    <property type="entry name" value="PROPHAGE BACTOPRENOL-LINKED GLUCOSE TRANSLOCASE HOMOLOG"/>
    <property type="match status" value="1"/>
</dbReference>
<evidence type="ECO:0000256" key="5">
    <source>
        <dbReference type="ARBA" id="ARBA00023136"/>
    </source>
</evidence>
<protein>
    <submittedName>
        <fullName evidence="8">Putative flippase GtrA (Transmembrane translocase of bactoprenol-linked glucose)</fullName>
    </submittedName>
</protein>
<gene>
    <name evidence="8" type="ORF">SAMN04488003_10676</name>
</gene>
<dbReference type="PANTHER" id="PTHR38459">
    <property type="entry name" value="PROPHAGE BACTOPRENOL-LINKED GLUCOSE TRANSLOCASE HOMOLOG"/>
    <property type="match status" value="1"/>
</dbReference>
<reference evidence="8 9" key="1">
    <citation type="submission" date="2016-10" db="EMBL/GenBank/DDBJ databases">
        <authorList>
            <person name="de Groot N.N."/>
        </authorList>
    </citation>
    <scope>NUCLEOTIDE SEQUENCE [LARGE SCALE GENOMIC DNA]</scope>
    <source>
        <strain evidence="8 9">DSM 16213</strain>
    </source>
</reference>
<evidence type="ECO:0000256" key="2">
    <source>
        <dbReference type="ARBA" id="ARBA00009399"/>
    </source>
</evidence>
<name>A0A1H8C6N0_9RHOB</name>
<comment type="similarity">
    <text evidence="2">Belongs to the GtrA family.</text>
</comment>
<organism evidence="8 9">
    <name type="scientific">Loktanella fryxellensis</name>
    <dbReference type="NCBI Taxonomy" id="245187"/>
    <lineage>
        <taxon>Bacteria</taxon>
        <taxon>Pseudomonadati</taxon>
        <taxon>Pseudomonadota</taxon>
        <taxon>Alphaproteobacteria</taxon>
        <taxon>Rhodobacterales</taxon>
        <taxon>Roseobacteraceae</taxon>
        <taxon>Loktanella</taxon>
    </lineage>
</organism>
<evidence type="ECO:0000256" key="1">
    <source>
        <dbReference type="ARBA" id="ARBA00004141"/>
    </source>
</evidence>
<accession>A0A1H8C6N0</accession>
<keyword evidence="3 6" id="KW-0812">Transmembrane</keyword>